<dbReference type="SMART" id="SM00386">
    <property type="entry name" value="HAT"/>
    <property type="match status" value="2"/>
</dbReference>
<evidence type="ECO:0000256" key="5">
    <source>
        <dbReference type="ARBA" id="ARBA00023242"/>
    </source>
</evidence>
<dbReference type="InterPro" id="IPR011990">
    <property type="entry name" value="TPR-like_helical_dom_sf"/>
</dbReference>
<dbReference type="GO" id="GO:0000462">
    <property type="term" value="P:maturation of SSU-rRNA from tricistronic rRNA transcript (SSU-rRNA, 5.8S rRNA, LSU-rRNA)"/>
    <property type="evidence" value="ECO:0007669"/>
    <property type="project" value="InterPro"/>
</dbReference>
<dbReference type="EMBL" id="CACVKT020007519">
    <property type="protein sequence ID" value="CAC5408251.1"/>
    <property type="molecule type" value="Genomic_DNA"/>
</dbReference>
<evidence type="ECO:0000259" key="6">
    <source>
        <dbReference type="Pfam" id="PF08640"/>
    </source>
</evidence>
<reference evidence="7 8" key="1">
    <citation type="submission" date="2020-06" db="EMBL/GenBank/DDBJ databases">
        <authorList>
            <person name="Li R."/>
            <person name="Bekaert M."/>
        </authorList>
    </citation>
    <scope>NUCLEOTIDE SEQUENCE [LARGE SCALE GENOMIC DNA]</scope>
    <source>
        <strain evidence="8">wild</strain>
    </source>
</reference>
<dbReference type="OrthoDB" id="28112at2759"/>
<keyword evidence="5" id="KW-0539">Nucleus</keyword>
<dbReference type="InterPro" id="IPR055347">
    <property type="entry name" value="UTP6_N"/>
</dbReference>
<evidence type="ECO:0000256" key="4">
    <source>
        <dbReference type="ARBA" id="ARBA00022737"/>
    </source>
</evidence>
<dbReference type="PANTHER" id="PTHR23271">
    <property type="entry name" value="HEPATOCELLULAR CARCINOMA-ASSOCIATED ANTIGEN 66"/>
    <property type="match status" value="1"/>
</dbReference>
<feature type="domain" description="U3 small nucleolar RNA-associated protein 6 N-terminal" evidence="6">
    <location>
        <begin position="9"/>
        <end position="90"/>
    </location>
</feature>
<gene>
    <name evidence="7" type="ORF">MCOR_41663</name>
</gene>
<organism evidence="7 8">
    <name type="scientific">Mytilus coruscus</name>
    <name type="common">Sea mussel</name>
    <dbReference type="NCBI Taxonomy" id="42192"/>
    <lineage>
        <taxon>Eukaryota</taxon>
        <taxon>Metazoa</taxon>
        <taxon>Spiralia</taxon>
        <taxon>Lophotrochozoa</taxon>
        <taxon>Mollusca</taxon>
        <taxon>Bivalvia</taxon>
        <taxon>Autobranchia</taxon>
        <taxon>Pteriomorphia</taxon>
        <taxon>Mytilida</taxon>
        <taxon>Mytiloidea</taxon>
        <taxon>Mytilidae</taxon>
        <taxon>Mytilinae</taxon>
        <taxon>Mytilus</taxon>
    </lineage>
</organism>
<evidence type="ECO:0000313" key="8">
    <source>
        <dbReference type="Proteomes" id="UP000507470"/>
    </source>
</evidence>
<comment type="subcellular location">
    <subcellularLocation>
        <location evidence="1">Nucleus</location>
        <location evidence="1">Nucleolus</location>
    </subcellularLocation>
</comment>
<keyword evidence="8" id="KW-1185">Reference proteome</keyword>
<evidence type="ECO:0000256" key="3">
    <source>
        <dbReference type="ARBA" id="ARBA00022552"/>
    </source>
</evidence>
<accession>A0A6J8DL76</accession>
<evidence type="ECO:0000256" key="2">
    <source>
        <dbReference type="ARBA" id="ARBA00010734"/>
    </source>
</evidence>
<dbReference type="PANTHER" id="PTHR23271:SF1">
    <property type="entry name" value="U3 SMALL NUCLEOLAR RNA-ASSOCIATED PROTEIN 6 HOMOLOG"/>
    <property type="match status" value="1"/>
</dbReference>
<dbReference type="Gene3D" id="1.25.40.10">
    <property type="entry name" value="Tetratricopeptide repeat domain"/>
    <property type="match status" value="1"/>
</dbReference>
<proteinExistence type="inferred from homology"/>
<dbReference type="Pfam" id="PF08640">
    <property type="entry name" value="U3_assoc_6"/>
    <property type="match status" value="1"/>
</dbReference>
<dbReference type="InterPro" id="IPR013949">
    <property type="entry name" value="Utp6"/>
</dbReference>
<evidence type="ECO:0000256" key="1">
    <source>
        <dbReference type="ARBA" id="ARBA00004604"/>
    </source>
</evidence>
<dbReference type="GO" id="GO:0034388">
    <property type="term" value="C:Pwp2p-containing subcomplex of 90S preribosome"/>
    <property type="evidence" value="ECO:0007669"/>
    <property type="project" value="TreeGrafter"/>
</dbReference>
<comment type="similarity">
    <text evidence="2">Belongs to the UTP6 family.</text>
</comment>
<dbReference type="AlphaFoldDB" id="A0A6J8DL76"/>
<name>A0A6J8DL76_MYTCO</name>
<dbReference type="InterPro" id="IPR003107">
    <property type="entry name" value="HAT"/>
</dbReference>
<sequence length="234" mass="28220">MAEYVQQSIEEMLPELEQMERVGICTGIETRKILKKRTNYEYKLRRRTKCKEDFMQYIKYEVDVLKLIHSRRQKVRYHHKKTEIEYAITCRIHNLFRMVTNRFPNDVKLWLSHIEFSQSRKEKANVSKFFTKMLQVHNKKADLWILAAKWEWENNNSPDNARHLLQQGIRYLSNSQPLWLEYFRMELLYAEKLRQRRSVLGIEEEETDKVSDSVLEGYVAEVVYKKAIEAIPGI</sequence>
<dbReference type="SUPFAM" id="SSF48452">
    <property type="entry name" value="TPR-like"/>
    <property type="match status" value="1"/>
</dbReference>
<dbReference type="GO" id="GO:0032040">
    <property type="term" value="C:small-subunit processome"/>
    <property type="evidence" value="ECO:0007669"/>
    <property type="project" value="TreeGrafter"/>
</dbReference>
<keyword evidence="3" id="KW-0698">rRNA processing</keyword>
<keyword evidence="4" id="KW-0677">Repeat</keyword>
<evidence type="ECO:0000313" key="7">
    <source>
        <dbReference type="EMBL" id="CAC5408251.1"/>
    </source>
</evidence>
<protein>
    <submittedName>
        <fullName evidence="7">UTP6</fullName>
    </submittedName>
</protein>
<dbReference type="GO" id="GO:0030515">
    <property type="term" value="F:snoRNA binding"/>
    <property type="evidence" value="ECO:0007669"/>
    <property type="project" value="InterPro"/>
</dbReference>
<dbReference type="Proteomes" id="UP000507470">
    <property type="component" value="Unassembled WGS sequence"/>
</dbReference>